<sequence>MHSTRTLIFYVLYRVKRKWSQTVPLFGTAPRSNASCYYRFAIRQFSTRKVFDHPPARQHVTTPLDVLVLWRNANAIRPLGVQLATVRCRVPMLGGLHRRTLESPSGSA</sequence>
<dbReference type="WBParaSite" id="MCU_000020-RA">
    <property type="protein sequence ID" value="MCU_000020-RA"/>
    <property type="gene ID" value="MCU_000020"/>
</dbReference>
<dbReference type="AlphaFoldDB" id="A0A5K3EEW1"/>
<name>A0A5K3EEW1_MESCO</name>
<accession>A0A5K3EEW1</accession>
<protein>
    <submittedName>
        <fullName evidence="1">Uncharacterized protein</fullName>
    </submittedName>
</protein>
<proteinExistence type="predicted"/>
<organism evidence="1">
    <name type="scientific">Mesocestoides corti</name>
    <name type="common">Flatworm</name>
    <dbReference type="NCBI Taxonomy" id="53468"/>
    <lineage>
        <taxon>Eukaryota</taxon>
        <taxon>Metazoa</taxon>
        <taxon>Spiralia</taxon>
        <taxon>Lophotrochozoa</taxon>
        <taxon>Platyhelminthes</taxon>
        <taxon>Cestoda</taxon>
        <taxon>Eucestoda</taxon>
        <taxon>Cyclophyllidea</taxon>
        <taxon>Mesocestoididae</taxon>
        <taxon>Mesocestoides</taxon>
    </lineage>
</organism>
<evidence type="ECO:0000313" key="1">
    <source>
        <dbReference type="WBParaSite" id="MCU_000020-RA"/>
    </source>
</evidence>
<reference evidence="1" key="1">
    <citation type="submission" date="2019-11" db="UniProtKB">
        <authorList>
            <consortium name="WormBaseParasite"/>
        </authorList>
    </citation>
    <scope>IDENTIFICATION</scope>
</reference>